<organism evidence="1 2">
    <name type="scientific">Teratosphaeria nubilosa</name>
    <dbReference type="NCBI Taxonomy" id="161662"/>
    <lineage>
        <taxon>Eukaryota</taxon>
        <taxon>Fungi</taxon>
        <taxon>Dikarya</taxon>
        <taxon>Ascomycota</taxon>
        <taxon>Pezizomycotina</taxon>
        <taxon>Dothideomycetes</taxon>
        <taxon>Dothideomycetidae</taxon>
        <taxon>Mycosphaerellales</taxon>
        <taxon>Teratosphaeriaceae</taxon>
        <taxon>Teratosphaeria</taxon>
    </lineage>
</organism>
<protein>
    <recommendedName>
        <fullName evidence="3">SprT-like domain-containing protein</fullName>
    </recommendedName>
</protein>
<evidence type="ECO:0000313" key="2">
    <source>
        <dbReference type="Proteomes" id="UP000799436"/>
    </source>
</evidence>
<accession>A0A6G1KYD1</accession>
<dbReference type="Proteomes" id="UP000799436">
    <property type="component" value="Unassembled WGS sequence"/>
</dbReference>
<evidence type="ECO:0008006" key="3">
    <source>
        <dbReference type="Google" id="ProtNLM"/>
    </source>
</evidence>
<sequence length="140" mass="15643">MIALAAVPSVPPVARGRRSLESIIETLLHEICHIYTLNFGCGCQRCSAFELACPVWPARLWQYLAFAIEQVAPGVLRLDRSLWLNRARSAQIEFVESGLEPSDRDIECLWGGVSPITLDCHVARMRKLAGSPYMEDETVD</sequence>
<reference evidence="1" key="1">
    <citation type="journal article" date="2020" name="Stud. Mycol.">
        <title>101 Dothideomycetes genomes: a test case for predicting lifestyles and emergence of pathogens.</title>
        <authorList>
            <person name="Haridas S."/>
            <person name="Albert R."/>
            <person name="Binder M."/>
            <person name="Bloem J."/>
            <person name="Labutti K."/>
            <person name="Salamov A."/>
            <person name="Andreopoulos B."/>
            <person name="Baker S."/>
            <person name="Barry K."/>
            <person name="Bills G."/>
            <person name="Bluhm B."/>
            <person name="Cannon C."/>
            <person name="Castanera R."/>
            <person name="Culley D."/>
            <person name="Daum C."/>
            <person name="Ezra D."/>
            <person name="Gonzalez J."/>
            <person name="Henrissat B."/>
            <person name="Kuo A."/>
            <person name="Liang C."/>
            <person name="Lipzen A."/>
            <person name="Lutzoni F."/>
            <person name="Magnuson J."/>
            <person name="Mondo S."/>
            <person name="Nolan M."/>
            <person name="Ohm R."/>
            <person name="Pangilinan J."/>
            <person name="Park H.-J."/>
            <person name="Ramirez L."/>
            <person name="Alfaro M."/>
            <person name="Sun H."/>
            <person name="Tritt A."/>
            <person name="Yoshinaga Y."/>
            <person name="Zwiers L.-H."/>
            <person name="Turgeon B."/>
            <person name="Goodwin S."/>
            <person name="Spatafora J."/>
            <person name="Crous P."/>
            <person name="Grigoriev I."/>
        </authorList>
    </citation>
    <scope>NUCLEOTIDE SEQUENCE</scope>
    <source>
        <strain evidence="1">CBS 116005</strain>
    </source>
</reference>
<dbReference type="EMBL" id="ML995887">
    <property type="protein sequence ID" value="KAF2765635.1"/>
    <property type="molecule type" value="Genomic_DNA"/>
</dbReference>
<dbReference type="AlphaFoldDB" id="A0A6G1KYD1"/>
<evidence type="ECO:0000313" key="1">
    <source>
        <dbReference type="EMBL" id="KAF2765635.1"/>
    </source>
</evidence>
<proteinExistence type="predicted"/>
<name>A0A6G1KYD1_9PEZI</name>
<keyword evidence="2" id="KW-1185">Reference proteome</keyword>
<gene>
    <name evidence="1" type="ORF">EJ03DRAFT_204970</name>
</gene>